<keyword evidence="3 4" id="KW-0378">Hydrolase</keyword>
<dbReference type="Gene3D" id="3.20.20.80">
    <property type="entry name" value="Glycosidases"/>
    <property type="match status" value="1"/>
</dbReference>
<evidence type="ECO:0000256" key="1">
    <source>
        <dbReference type="ARBA" id="ARBA00005382"/>
    </source>
</evidence>
<evidence type="ECO:0000313" key="8">
    <source>
        <dbReference type="Proteomes" id="UP001500326"/>
    </source>
</evidence>
<dbReference type="PANTHER" id="PTHR11069">
    <property type="entry name" value="GLUCOSYLCERAMIDASE"/>
    <property type="match status" value="1"/>
</dbReference>
<dbReference type="SUPFAM" id="SSF51445">
    <property type="entry name" value="(Trans)glycosidases"/>
    <property type="match status" value="1"/>
</dbReference>
<dbReference type="Pfam" id="PF17189">
    <property type="entry name" value="Glyco_hydro_30C"/>
    <property type="match status" value="1"/>
</dbReference>
<feature type="domain" description="Glycosyl hydrolase family 30 beta sandwich" evidence="6">
    <location>
        <begin position="479"/>
        <end position="539"/>
    </location>
</feature>
<dbReference type="Pfam" id="PF02055">
    <property type="entry name" value="Glyco_hydro_30"/>
    <property type="match status" value="1"/>
</dbReference>
<dbReference type="InterPro" id="IPR033453">
    <property type="entry name" value="Glyco_hydro_30_TIM-barrel"/>
</dbReference>
<comment type="similarity">
    <text evidence="1 4">Belongs to the glycosyl hydrolase 30 family.</text>
</comment>
<gene>
    <name evidence="7" type="ORF">GCM10009777_37520</name>
</gene>
<protein>
    <submittedName>
        <fullName evidence="7">Glucosylceramidase</fullName>
    </submittedName>
</protein>
<dbReference type="Gene3D" id="2.60.40.1180">
    <property type="entry name" value="Golgi alpha-mannosidase II"/>
    <property type="match status" value="1"/>
</dbReference>
<dbReference type="InterPro" id="IPR013780">
    <property type="entry name" value="Glyco_hydro_b"/>
</dbReference>
<keyword evidence="8" id="KW-1185">Reference proteome</keyword>
<organism evidence="7 8">
    <name type="scientific">Microbacterium pumilum</name>
    <dbReference type="NCBI Taxonomy" id="344165"/>
    <lineage>
        <taxon>Bacteria</taxon>
        <taxon>Bacillati</taxon>
        <taxon>Actinomycetota</taxon>
        <taxon>Actinomycetes</taxon>
        <taxon>Micrococcales</taxon>
        <taxon>Microbacteriaceae</taxon>
        <taxon>Microbacterium</taxon>
    </lineage>
</organism>
<evidence type="ECO:0000259" key="6">
    <source>
        <dbReference type="Pfam" id="PF17189"/>
    </source>
</evidence>
<evidence type="ECO:0000256" key="2">
    <source>
        <dbReference type="ARBA" id="ARBA00022729"/>
    </source>
</evidence>
<sequence>MSTEDSAVAFSAGVQQPAFGEGACGIGRIDYANIGRLATERRPTPALPPHARDARSLDSAAARCWTAGLLALCATGTRANRSIVDVEAWATSADGSMRLSPIPTSSDDNETELVRVDPTSARQVIGGFGAALTHSSAAVLEGMPESSRNALLRELFDPAGDVRLTVLRIALGGSDFVVDPAYTYDDMPAGEEDWDLEHFSTAADDVSLRPLLRRILEISPELTIIASPWSPPAWLKDSGRLDGGQLRDDDRAYTTYATYLSRAVADYSAAGIPIDFLTVQNEPQARFPDGYPGTDLPVRDQVRLIDALGPLLDRSEPRTEILAYDHNWSLHPADAEGVSDPETEYPSDVLTSSAAPWVDGVAYHCYAGDASRQSELHDRFPSVGIYVTECSGSHGPDEDGDHIFSNTLAWQARNLLIASLGNWASTVMTWNLALDPVGGPHVGGCATCTGVVTVDDTGSVTRNAEFYVLAHAARFIPPGSTALNTAEEGDSALSHTAFRTPSGTVVLLFNDAPDPRMTKVIVGSTETHLNIPGRSLITLRFGSTR</sequence>
<accession>A0ABN2T1Y9</accession>
<proteinExistence type="inferred from homology"/>
<reference evidence="7 8" key="1">
    <citation type="journal article" date="2019" name="Int. J. Syst. Evol. Microbiol.">
        <title>The Global Catalogue of Microorganisms (GCM) 10K type strain sequencing project: providing services to taxonomists for standard genome sequencing and annotation.</title>
        <authorList>
            <consortium name="The Broad Institute Genomics Platform"/>
            <consortium name="The Broad Institute Genome Sequencing Center for Infectious Disease"/>
            <person name="Wu L."/>
            <person name="Ma J."/>
        </authorList>
    </citation>
    <scope>NUCLEOTIDE SEQUENCE [LARGE SCALE GENOMIC DNA]</scope>
    <source>
        <strain evidence="7 8">JCM 14902</strain>
    </source>
</reference>
<dbReference type="EMBL" id="BAAAOH010000001">
    <property type="protein sequence ID" value="GAA1996985.1"/>
    <property type="molecule type" value="Genomic_DNA"/>
</dbReference>
<dbReference type="InterPro" id="IPR033452">
    <property type="entry name" value="GH30_C"/>
</dbReference>
<evidence type="ECO:0000256" key="3">
    <source>
        <dbReference type="ARBA" id="ARBA00022801"/>
    </source>
</evidence>
<comment type="caution">
    <text evidence="7">The sequence shown here is derived from an EMBL/GenBank/DDBJ whole genome shotgun (WGS) entry which is preliminary data.</text>
</comment>
<dbReference type="PANTHER" id="PTHR11069:SF23">
    <property type="entry name" value="LYSOSOMAL ACID GLUCOSYLCERAMIDASE"/>
    <property type="match status" value="1"/>
</dbReference>
<keyword evidence="2" id="KW-0732">Signal</keyword>
<evidence type="ECO:0000259" key="5">
    <source>
        <dbReference type="Pfam" id="PF02055"/>
    </source>
</evidence>
<keyword evidence="4" id="KW-0326">Glycosidase</keyword>
<evidence type="ECO:0000256" key="4">
    <source>
        <dbReference type="RuleBase" id="RU361188"/>
    </source>
</evidence>
<dbReference type="Proteomes" id="UP001500326">
    <property type="component" value="Unassembled WGS sequence"/>
</dbReference>
<name>A0ABN2T1Y9_9MICO</name>
<feature type="domain" description="Glycosyl hydrolase family 30 TIM-barrel" evidence="5">
    <location>
        <begin position="125"/>
        <end position="476"/>
    </location>
</feature>
<evidence type="ECO:0000313" key="7">
    <source>
        <dbReference type="EMBL" id="GAA1996985.1"/>
    </source>
</evidence>
<dbReference type="InterPro" id="IPR001139">
    <property type="entry name" value="Glyco_hydro_30"/>
</dbReference>
<dbReference type="InterPro" id="IPR017853">
    <property type="entry name" value="GH"/>
</dbReference>